<proteinExistence type="predicted"/>
<evidence type="ECO:0000256" key="1">
    <source>
        <dbReference type="SAM" id="Phobius"/>
    </source>
</evidence>
<evidence type="ECO:0000259" key="2">
    <source>
        <dbReference type="Pfam" id="PF09335"/>
    </source>
</evidence>
<dbReference type="Proteomes" id="UP000036908">
    <property type="component" value="Unassembled WGS sequence"/>
</dbReference>
<feature type="transmembrane region" description="Helical" evidence="1">
    <location>
        <begin position="135"/>
        <end position="155"/>
    </location>
</feature>
<dbReference type="PANTHER" id="PTHR42709:SF11">
    <property type="entry name" value="DEDA FAMILY PROTEIN"/>
    <property type="match status" value="1"/>
</dbReference>
<dbReference type="OrthoDB" id="1118259at2"/>
<evidence type="ECO:0000313" key="4">
    <source>
        <dbReference type="Proteomes" id="UP000036908"/>
    </source>
</evidence>
<dbReference type="Pfam" id="PF09335">
    <property type="entry name" value="VTT_dom"/>
    <property type="match status" value="1"/>
</dbReference>
<dbReference type="GO" id="GO:0005886">
    <property type="term" value="C:plasma membrane"/>
    <property type="evidence" value="ECO:0007669"/>
    <property type="project" value="TreeGrafter"/>
</dbReference>
<feature type="transmembrane region" description="Helical" evidence="1">
    <location>
        <begin position="167"/>
        <end position="188"/>
    </location>
</feature>
<reference evidence="4" key="1">
    <citation type="submission" date="2014-11" db="EMBL/GenBank/DDBJ databases">
        <title>Genome sequencing of Roseivirga sp. D-25.</title>
        <authorList>
            <person name="Selvaratnam C."/>
            <person name="Thevarajoo S."/>
            <person name="Goh K.M."/>
            <person name="Eee R."/>
            <person name="Chan K.-G."/>
            <person name="Chong C.S."/>
        </authorList>
    </citation>
    <scope>NUCLEOTIDE SEQUENCE [LARGE SCALE GENOMIC DNA]</scope>
    <source>
        <strain evidence="4">D-25</strain>
    </source>
</reference>
<protein>
    <recommendedName>
        <fullName evidence="2">VTT domain-containing protein</fullName>
    </recommendedName>
</protein>
<keyword evidence="4" id="KW-1185">Reference proteome</keyword>
<feature type="transmembrane region" description="Helical" evidence="1">
    <location>
        <begin position="20"/>
        <end position="37"/>
    </location>
</feature>
<keyword evidence="1" id="KW-1133">Transmembrane helix</keyword>
<keyword evidence="1" id="KW-0472">Membrane</keyword>
<gene>
    <name evidence="3" type="ORF">OB69_05185</name>
</gene>
<evidence type="ECO:0000313" key="3">
    <source>
        <dbReference type="EMBL" id="KOF03686.1"/>
    </source>
</evidence>
<feature type="domain" description="VTT" evidence="2">
    <location>
        <begin position="88"/>
        <end position="184"/>
    </location>
</feature>
<dbReference type="InterPro" id="IPR032816">
    <property type="entry name" value="VTT_dom"/>
</dbReference>
<feature type="transmembrane region" description="Helical" evidence="1">
    <location>
        <begin position="83"/>
        <end position="107"/>
    </location>
</feature>
<accession>A0A0L8AN43</accession>
<dbReference type="AlphaFoldDB" id="A0A0L8AN43"/>
<dbReference type="PANTHER" id="PTHR42709">
    <property type="entry name" value="ALKALINE PHOSPHATASE LIKE PROTEIN"/>
    <property type="match status" value="1"/>
</dbReference>
<dbReference type="InterPro" id="IPR051311">
    <property type="entry name" value="DedA_domain"/>
</dbReference>
<keyword evidence="1" id="KW-0812">Transmembrane</keyword>
<comment type="caution">
    <text evidence="3">The sequence shown here is derived from an EMBL/GenBank/DDBJ whole genome shotgun (WGS) entry which is preliminary data.</text>
</comment>
<dbReference type="PATRIC" id="fig|1566026.4.peg.2861"/>
<organism evidence="3 4">
    <name type="scientific">Roseivirga seohaensis subsp. aquiponti</name>
    <dbReference type="NCBI Taxonomy" id="1566026"/>
    <lineage>
        <taxon>Bacteria</taxon>
        <taxon>Pseudomonadati</taxon>
        <taxon>Bacteroidota</taxon>
        <taxon>Cytophagia</taxon>
        <taxon>Cytophagales</taxon>
        <taxon>Roseivirgaceae</taxon>
        <taxon>Roseivirga</taxon>
    </lineage>
</organism>
<name>A0A0L8AN43_9BACT</name>
<dbReference type="RefSeq" id="WP_053222639.1">
    <property type="nucleotide sequence ID" value="NZ_JSVA01000006.1"/>
</dbReference>
<feature type="transmembrane region" description="Helical" evidence="1">
    <location>
        <begin position="52"/>
        <end position="71"/>
    </location>
</feature>
<dbReference type="EMBL" id="JSVA01000006">
    <property type="protein sequence ID" value="KOF03686.1"/>
    <property type="molecule type" value="Genomic_DNA"/>
</dbReference>
<sequence>MKKQKKGFYNYFTKNLIKGFLYLAVLVLAIILFKSYFQEQHDAIEHWVSDDYGLMLVIFLISEIFVGILPPELFMIWSIDDPIMVYTGIVATMTVISLFAGWVNYWVGKKISTKKFFHRIFKRRLRKFQRRYEQYGGGFIIVAALTPLPFSLISLFTGSMSYPAKKYFIYSSFRILRFVVYGIIVWQLDGYI</sequence>